<dbReference type="Proteomes" id="UP000652176">
    <property type="component" value="Unassembled WGS sequence"/>
</dbReference>
<dbReference type="GO" id="GO:0016746">
    <property type="term" value="F:acyltransferase activity"/>
    <property type="evidence" value="ECO:0007669"/>
    <property type="project" value="UniProtKB-KW"/>
</dbReference>
<feature type="transmembrane region" description="Helical" evidence="1">
    <location>
        <begin position="282"/>
        <end position="306"/>
    </location>
</feature>
<reference evidence="3 4" key="1">
    <citation type="submission" date="2020-09" db="EMBL/GenBank/DDBJ databases">
        <title>Methylomonas albis sp. nov. and Methylomonas fluvii sp. nov.: Two cold-adapted methanotrophs from the River Elbe and an amended description of Methylovulum psychrotolerans strain Eb1.</title>
        <authorList>
            <person name="Bussmann I.K."/>
            <person name="Klings K.-W."/>
            <person name="Warnstedt J."/>
            <person name="Hoppert M."/>
            <person name="Saborowski A."/>
            <person name="Horn F."/>
            <person name="Liebner S."/>
        </authorList>
    </citation>
    <scope>NUCLEOTIDE SEQUENCE [LARGE SCALE GENOMIC DNA]</scope>
    <source>
        <strain evidence="3 4">EbA</strain>
    </source>
</reference>
<feature type="transmembrane region" description="Helical" evidence="1">
    <location>
        <begin position="24"/>
        <end position="44"/>
    </location>
</feature>
<protein>
    <submittedName>
        <fullName evidence="3">Acyltransferase</fullName>
    </submittedName>
</protein>
<dbReference type="RefSeq" id="WP_192376631.1">
    <property type="nucleotide sequence ID" value="NZ_CAJHIV010000001.1"/>
</dbReference>
<dbReference type="PANTHER" id="PTHR23028">
    <property type="entry name" value="ACETYLTRANSFERASE"/>
    <property type="match status" value="1"/>
</dbReference>
<proteinExistence type="predicted"/>
<sequence length="400" mass="45518">MKYNAINVETDPLIRGNSEYNHGLSSFLDAARWVSAFFVILTHLNNRMFVVLDKIPSPDRTIESYLWGFVCGFAHWGVVVFFVLSGFLVGGPVLKKALNGQKFNTKKYLVARITRIYLVLIPVLVVGSSLDYLGMGLFSASGVYSEHLEKLNSQSESAFIFSIVGSLLNLQNLFCDILGTNGPLETLANEFWYYMTFPLILAPILYHRSLKTWFLFGVGLCLIISMSLASKWHFVGFVLWSIGAVFSVKRERSFVNSPFVEFCIFIAMLILIRLVVRSSVIFGPYGFLFEIIIAILFANVLCSLQYNKVNWSLLNWAGHGKLGGFSYSLYAIHVPLLMFMCAALKSNFGYGWHDIPRYYHQWLTALLFLVICVVIAWTLSLLTERHTYRVRAFFNRRIGL</sequence>
<feature type="transmembrane region" description="Helical" evidence="1">
    <location>
        <begin position="258"/>
        <end position="276"/>
    </location>
</feature>
<evidence type="ECO:0000313" key="4">
    <source>
        <dbReference type="Proteomes" id="UP000652176"/>
    </source>
</evidence>
<keyword evidence="1" id="KW-1133">Transmembrane helix</keyword>
<feature type="transmembrane region" description="Helical" evidence="1">
    <location>
        <begin position="115"/>
        <end position="138"/>
    </location>
</feature>
<dbReference type="InterPro" id="IPR002656">
    <property type="entry name" value="Acyl_transf_3_dom"/>
</dbReference>
<comment type="caution">
    <text evidence="3">The sequence shown here is derived from an EMBL/GenBank/DDBJ whole genome shotgun (WGS) entry which is preliminary data.</text>
</comment>
<feature type="transmembrane region" description="Helical" evidence="1">
    <location>
        <begin position="327"/>
        <end position="350"/>
    </location>
</feature>
<organism evidence="3 4">
    <name type="scientific">Methylomonas albis</name>
    <dbReference type="NCBI Taxonomy" id="1854563"/>
    <lineage>
        <taxon>Bacteria</taxon>
        <taxon>Pseudomonadati</taxon>
        <taxon>Pseudomonadota</taxon>
        <taxon>Gammaproteobacteria</taxon>
        <taxon>Methylococcales</taxon>
        <taxon>Methylococcaceae</taxon>
        <taxon>Methylomonas</taxon>
    </lineage>
</organism>
<feature type="transmembrane region" description="Helical" evidence="1">
    <location>
        <begin position="362"/>
        <end position="382"/>
    </location>
</feature>
<feature type="transmembrane region" description="Helical" evidence="1">
    <location>
        <begin position="191"/>
        <end position="207"/>
    </location>
</feature>
<keyword evidence="3" id="KW-0808">Transferase</keyword>
<evidence type="ECO:0000313" key="3">
    <source>
        <dbReference type="EMBL" id="MBD9358413.1"/>
    </source>
</evidence>
<keyword evidence="4" id="KW-1185">Reference proteome</keyword>
<feature type="transmembrane region" description="Helical" evidence="1">
    <location>
        <begin position="213"/>
        <end position="246"/>
    </location>
</feature>
<name>A0ABR9D5R1_9GAMM</name>
<feature type="transmembrane region" description="Helical" evidence="1">
    <location>
        <begin position="64"/>
        <end position="94"/>
    </location>
</feature>
<evidence type="ECO:0000256" key="1">
    <source>
        <dbReference type="SAM" id="Phobius"/>
    </source>
</evidence>
<dbReference type="EMBL" id="JACXSS010000001">
    <property type="protein sequence ID" value="MBD9358413.1"/>
    <property type="molecule type" value="Genomic_DNA"/>
</dbReference>
<dbReference type="Pfam" id="PF01757">
    <property type="entry name" value="Acyl_transf_3"/>
    <property type="match status" value="1"/>
</dbReference>
<dbReference type="InterPro" id="IPR050879">
    <property type="entry name" value="Acyltransferase_3"/>
</dbReference>
<feature type="transmembrane region" description="Helical" evidence="1">
    <location>
        <begin position="158"/>
        <end position="179"/>
    </location>
</feature>
<feature type="domain" description="Acyltransferase 3" evidence="2">
    <location>
        <begin position="27"/>
        <end position="380"/>
    </location>
</feature>
<evidence type="ECO:0000259" key="2">
    <source>
        <dbReference type="Pfam" id="PF01757"/>
    </source>
</evidence>
<keyword evidence="1" id="KW-0472">Membrane</keyword>
<keyword evidence="1" id="KW-0812">Transmembrane</keyword>
<accession>A0ABR9D5R1</accession>
<gene>
    <name evidence="3" type="ORF">IE877_21470</name>
</gene>
<keyword evidence="3" id="KW-0012">Acyltransferase</keyword>